<dbReference type="PANTHER" id="PTHR37471:SF1">
    <property type="entry name" value="AB HYDROLASE-1 DOMAIN-CONTAINING PROTEIN"/>
    <property type="match status" value="1"/>
</dbReference>
<dbReference type="OrthoDB" id="6431331at2759"/>
<dbReference type="Gene3D" id="3.40.50.1820">
    <property type="entry name" value="alpha/beta hydrolase"/>
    <property type="match status" value="1"/>
</dbReference>
<proteinExistence type="predicted"/>
<keyword evidence="2" id="KW-1185">Reference proteome</keyword>
<reference evidence="2" key="1">
    <citation type="journal article" date="2023" name="Commun. Biol.">
        <title>Genome analysis of Parmales, the sister group of diatoms, reveals the evolutionary specialization of diatoms from phago-mixotrophs to photoautotrophs.</title>
        <authorList>
            <person name="Ban H."/>
            <person name="Sato S."/>
            <person name="Yoshikawa S."/>
            <person name="Yamada K."/>
            <person name="Nakamura Y."/>
            <person name="Ichinomiya M."/>
            <person name="Sato N."/>
            <person name="Blanc-Mathieu R."/>
            <person name="Endo H."/>
            <person name="Kuwata A."/>
            <person name="Ogata H."/>
        </authorList>
    </citation>
    <scope>NUCLEOTIDE SEQUENCE [LARGE SCALE GENOMIC DNA]</scope>
</reference>
<accession>A0A9W7LBJ9</accession>
<dbReference type="PANTHER" id="PTHR37471">
    <property type="entry name" value="UNNAMED PRODUCT"/>
    <property type="match status" value="1"/>
</dbReference>
<organism evidence="1 2">
    <name type="scientific">Triparma columacea</name>
    <dbReference type="NCBI Taxonomy" id="722753"/>
    <lineage>
        <taxon>Eukaryota</taxon>
        <taxon>Sar</taxon>
        <taxon>Stramenopiles</taxon>
        <taxon>Ochrophyta</taxon>
        <taxon>Bolidophyceae</taxon>
        <taxon>Parmales</taxon>
        <taxon>Triparmaceae</taxon>
        <taxon>Triparma</taxon>
    </lineage>
</organism>
<dbReference type="SUPFAM" id="SSF53474">
    <property type="entry name" value="alpha/beta-Hydrolases"/>
    <property type="match status" value="1"/>
</dbReference>
<evidence type="ECO:0000313" key="2">
    <source>
        <dbReference type="Proteomes" id="UP001165065"/>
    </source>
</evidence>
<dbReference type="Proteomes" id="UP001165065">
    <property type="component" value="Unassembled WGS sequence"/>
</dbReference>
<dbReference type="AlphaFoldDB" id="A0A9W7LBJ9"/>
<evidence type="ECO:0000313" key="1">
    <source>
        <dbReference type="EMBL" id="GMI43524.1"/>
    </source>
</evidence>
<dbReference type="EMBL" id="BRYA01000194">
    <property type="protein sequence ID" value="GMI43524.1"/>
    <property type="molecule type" value="Genomic_DNA"/>
</dbReference>
<dbReference type="InterPro" id="IPR029058">
    <property type="entry name" value="AB_hydrolase_fold"/>
</dbReference>
<gene>
    <name evidence="1" type="ORF">TrCOL_g497</name>
</gene>
<protein>
    <recommendedName>
        <fullName evidence="3">AB hydrolase-1 domain-containing protein</fullName>
    </recommendedName>
</protein>
<sequence length="477" mass="54148">MILALRASALAAIFWSVNQRASNPGPLLFILTALTMIDTGKMKRFESLIAYLEANPTPPSKSFSYRSWRVFANKSFDSLVVNNKDVALRMVKFIFFGRSVEELSRRNVAVALHRLFMSRGVYESPEAFEHDVRVLERMIEPLGEFNAKETNFPALTPNNPRTNPMRLTPIKYPLVVTIPKLFVRLAADATMRHLQGFSKRVCKTGLVYWSRTTDINRPTLMFFHGIGMGMVPYLAFVPSFSRDVPNVILVEFPGISGHRLRSQSPPYPTVEEQALSVRSHLRATVAPKSKCICVSHSFGTMVLSSIMNVYPETFDATVYLDPVNFFAGATSLGEILYVPLDVPVFIDCIKKRDPFKFVTHLAAGDIYTQHLIKNVQEFGEYASRQNDEKCLVVLAGSDPLVDAYGVRDTLKETTEVWLYENYIHGDIIVRPEFHRRLKGWIDDVVKKLEEKPKTFLLTKQEKEQMKRSSQSCSQLSS</sequence>
<evidence type="ECO:0008006" key="3">
    <source>
        <dbReference type="Google" id="ProtNLM"/>
    </source>
</evidence>
<comment type="caution">
    <text evidence="1">The sequence shown here is derived from an EMBL/GenBank/DDBJ whole genome shotgun (WGS) entry which is preliminary data.</text>
</comment>
<name>A0A9W7LBJ9_9STRA</name>